<comment type="caution">
    <text evidence="1">The sequence shown here is derived from an EMBL/GenBank/DDBJ whole genome shotgun (WGS) entry which is preliminary data.</text>
</comment>
<accession>A0A3E1Y291</accession>
<protein>
    <submittedName>
        <fullName evidence="1">Uncharacterized protein</fullName>
    </submittedName>
</protein>
<dbReference type="EMBL" id="QPMM01000020">
    <property type="protein sequence ID" value="RFS18746.1"/>
    <property type="molecule type" value="Genomic_DNA"/>
</dbReference>
<dbReference type="Proteomes" id="UP000260644">
    <property type="component" value="Unassembled WGS sequence"/>
</dbReference>
<evidence type="ECO:0000313" key="1">
    <source>
        <dbReference type="EMBL" id="RFS18746.1"/>
    </source>
</evidence>
<evidence type="ECO:0000313" key="2">
    <source>
        <dbReference type="Proteomes" id="UP000260644"/>
    </source>
</evidence>
<sequence length="63" mass="7050">MDMPENLNTQNSNLFTFYIASYWALPTKKDAMGVNSINLPANNVKIPKQCIFSISIFLPNVNG</sequence>
<dbReference type="AlphaFoldDB" id="A0A3E1Y291"/>
<reference evidence="1 2" key="1">
    <citation type="submission" date="2018-07" db="EMBL/GenBank/DDBJ databases">
        <title>Chitinophaga K2CV101002-2 sp. nov., isolated from a monsoon evergreen broad-leaved forest soil.</title>
        <authorList>
            <person name="Lv Y."/>
        </authorList>
    </citation>
    <scope>NUCLEOTIDE SEQUENCE [LARGE SCALE GENOMIC DNA]</scope>
    <source>
        <strain evidence="1 2">GDMCC 1.1288</strain>
    </source>
</reference>
<keyword evidence="2" id="KW-1185">Reference proteome</keyword>
<gene>
    <name evidence="1" type="ORF">DVR12_27265</name>
</gene>
<proteinExistence type="predicted"/>
<organism evidence="1 2">
    <name type="scientific">Chitinophaga silvatica</name>
    <dbReference type="NCBI Taxonomy" id="2282649"/>
    <lineage>
        <taxon>Bacteria</taxon>
        <taxon>Pseudomonadati</taxon>
        <taxon>Bacteroidota</taxon>
        <taxon>Chitinophagia</taxon>
        <taxon>Chitinophagales</taxon>
        <taxon>Chitinophagaceae</taxon>
        <taxon>Chitinophaga</taxon>
    </lineage>
</organism>
<name>A0A3E1Y291_9BACT</name>